<sequence length="256" mass="27984">MLSTIERRQEIVMLTEKLGKVSVKELAEKFEISTVSIRHDLNELNNLGLVVRSRGGAVASNRLTKELSIKEKHKSNHAIKQLIGKAAANLINDGESIIIDSGSTTEEVAPYLSTKKDLTVMTNGLNIANELSNIPECEVLVAGGSLRKKSLSFYGADAIKQLGNYNFSKVILGVDGIDAKCGITTHFEPEANVNQAMCNSAQTVIAVTDSSKFNKYSLYSILPLEKIDIIITDKGIPQEYIDIFESLDIELQIVDA</sequence>
<dbReference type="SUPFAM" id="SSF46785">
    <property type="entry name" value="Winged helix' DNA-binding domain"/>
    <property type="match status" value="1"/>
</dbReference>
<dbReference type="PANTHER" id="PTHR30363">
    <property type="entry name" value="HTH-TYPE TRANSCRIPTIONAL REGULATOR SRLR-RELATED"/>
    <property type="match status" value="1"/>
</dbReference>
<dbReference type="SMART" id="SM00420">
    <property type="entry name" value="HTH_DEOR"/>
    <property type="match status" value="1"/>
</dbReference>
<dbReference type="NCBIfam" id="NF040755">
    <property type="entry name" value="AgaR"/>
    <property type="match status" value="1"/>
</dbReference>
<evidence type="ECO:0000259" key="3">
    <source>
        <dbReference type="PROSITE" id="PS50987"/>
    </source>
</evidence>
<dbReference type="Pfam" id="PF00455">
    <property type="entry name" value="DeoRC"/>
    <property type="match status" value="1"/>
</dbReference>
<dbReference type="InterPro" id="IPR001034">
    <property type="entry name" value="DeoR_HTH"/>
</dbReference>
<evidence type="ECO:0000313" key="5">
    <source>
        <dbReference type="EMBL" id="WOH36626.1"/>
    </source>
</evidence>
<dbReference type="InterPro" id="IPR036388">
    <property type="entry name" value="WH-like_DNA-bd_sf"/>
</dbReference>
<dbReference type="PROSITE" id="PS51000">
    <property type="entry name" value="HTH_DEOR_2"/>
    <property type="match status" value="1"/>
</dbReference>
<dbReference type="PROSITE" id="PS50987">
    <property type="entry name" value="HTH_ARSR_2"/>
    <property type="match status" value="1"/>
</dbReference>
<keyword evidence="1" id="KW-0805">Transcription regulation</keyword>
<dbReference type="RefSeq" id="WP_348395438.1">
    <property type="nucleotide sequence ID" value="NZ_CP136600.1"/>
</dbReference>
<dbReference type="PRINTS" id="PR00037">
    <property type="entry name" value="HTHLACR"/>
</dbReference>
<keyword evidence="2" id="KW-0804">Transcription</keyword>
<dbReference type="InterPro" id="IPR047779">
    <property type="entry name" value="AgaR-like"/>
</dbReference>
<feature type="domain" description="HTH deoR-type" evidence="4">
    <location>
        <begin position="4"/>
        <end position="59"/>
    </location>
</feature>
<protein>
    <submittedName>
        <fullName evidence="5">Transcriptional repressor AgaR</fullName>
    </submittedName>
</protein>
<dbReference type="PANTHER" id="PTHR30363:SF44">
    <property type="entry name" value="AGA OPERON TRANSCRIPTIONAL REPRESSOR-RELATED"/>
    <property type="match status" value="1"/>
</dbReference>
<dbReference type="Gene3D" id="3.40.50.1360">
    <property type="match status" value="1"/>
</dbReference>
<evidence type="ECO:0000256" key="1">
    <source>
        <dbReference type="ARBA" id="ARBA00023015"/>
    </source>
</evidence>
<keyword evidence="6" id="KW-1185">Reference proteome</keyword>
<dbReference type="Proteomes" id="UP001301442">
    <property type="component" value="Chromosome"/>
</dbReference>
<dbReference type="Pfam" id="PF08220">
    <property type="entry name" value="HTH_DeoR"/>
    <property type="match status" value="1"/>
</dbReference>
<gene>
    <name evidence="5" type="primary">agaR</name>
    <name evidence="5" type="ORF">RI844_14780</name>
</gene>
<name>A0ABZ0GLF1_9GAMM</name>
<dbReference type="InterPro" id="IPR036390">
    <property type="entry name" value="WH_DNA-bd_sf"/>
</dbReference>
<evidence type="ECO:0000259" key="4">
    <source>
        <dbReference type="PROSITE" id="PS51000"/>
    </source>
</evidence>
<feature type="domain" description="HTH arsR-type" evidence="3">
    <location>
        <begin position="1"/>
        <end position="94"/>
    </location>
</feature>
<evidence type="ECO:0000313" key="6">
    <source>
        <dbReference type="Proteomes" id="UP001301442"/>
    </source>
</evidence>
<dbReference type="InterPro" id="IPR037171">
    <property type="entry name" value="NagB/RpiA_transferase-like"/>
</dbReference>
<evidence type="ECO:0000256" key="2">
    <source>
        <dbReference type="ARBA" id="ARBA00023163"/>
    </source>
</evidence>
<dbReference type="InterPro" id="IPR014036">
    <property type="entry name" value="DeoR-like_C"/>
</dbReference>
<dbReference type="InterPro" id="IPR001845">
    <property type="entry name" value="HTH_ArsR_DNA-bd_dom"/>
</dbReference>
<organism evidence="5 6">
    <name type="scientific">Thalassotalea fonticola</name>
    <dbReference type="NCBI Taxonomy" id="3065649"/>
    <lineage>
        <taxon>Bacteria</taxon>
        <taxon>Pseudomonadati</taxon>
        <taxon>Pseudomonadota</taxon>
        <taxon>Gammaproteobacteria</taxon>
        <taxon>Alteromonadales</taxon>
        <taxon>Colwelliaceae</taxon>
        <taxon>Thalassotalea</taxon>
    </lineage>
</organism>
<reference evidence="5 6" key="1">
    <citation type="submission" date="2023-09" db="EMBL/GenBank/DDBJ databases">
        <authorList>
            <person name="Qi X."/>
        </authorList>
    </citation>
    <scope>NUCLEOTIDE SEQUENCE [LARGE SCALE GENOMIC DNA]</scope>
    <source>
        <strain evidence="5 6">S1-1</strain>
    </source>
</reference>
<dbReference type="EMBL" id="CP136600">
    <property type="protein sequence ID" value="WOH36626.1"/>
    <property type="molecule type" value="Genomic_DNA"/>
</dbReference>
<proteinExistence type="predicted"/>
<dbReference type="SUPFAM" id="SSF100950">
    <property type="entry name" value="NagB/RpiA/CoA transferase-like"/>
    <property type="match status" value="1"/>
</dbReference>
<accession>A0ABZ0GLF1</accession>
<dbReference type="SMART" id="SM01134">
    <property type="entry name" value="DeoRC"/>
    <property type="match status" value="1"/>
</dbReference>
<dbReference type="Gene3D" id="1.10.10.10">
    <property type="entry name" value="Winged helix-like DNA-binding domain superfamily/Winged helix DNA-binding domain"/>
    <property type="match status" value="1"/>
</dbReference>
<dbReference type="InterPro" id="IPR050313">
    <property type="entry name" value="Carb_Metab_HTH_regulators"/>
</dbReference>